<proteinExistence type="predicted"/>
<dbReference type="AlphaFoldDB" id="A0A2I0JMI4"/>
<evidence type="ECO:0000313" key="1">
    <source>
        <dbReference type="EMBL" id="PKI57492.1"/>
    </source>
</evidence>
<dbReference type="Proteomes" id="UP000233551">
    <property type="component" value="Unassembled WGS sequence"/>
</dbReference>
<dbReference type="EMBL" id="PGOL01001505">
    <property type="protein sequence ID" value="PKI57492.1"/>
    <property type="molecule type" value="Genomic_DNA"/>
</dbReference>
<organism evidence="1 2">
    <name type="scientific">Punica granatum</name>
    <name type="common">Pomegranate</name>
    <dbReference type="NCBI Taxonomy" id="22663"/>
    <lineage>
        <taxon>Eukaryota</taxon>
        <taxon>Viridiplantae</taxon>
        <taxon>Streptophyta</taxon>
        <taxon>Embryophyta</taxon>
        <taxon>Tracheophyta</taxon>
        <taxon>Spermatophyta</taxon>
        <taxon>Magnoliopsida</taxon>
        <taxon>eudicotyledons</taxon>
        <taxon>Gunneridae</taxon>
        <taxon>Pentapetalae</taxon>
        <taxon>rosids</taxon>
        <taxon>malvids</taxon>
        <taxon>Myrtales</taxon>
        <taxon>Lythraceae</taxon>
        <taxon>Punica</taxon>
    </lineage>
</organism>
<name>A0A2I0JMI4_PUNGR</name>
<sequence>MTPTATLFQSTHTTTDTESLIEQWNGLANHRNSTHFRKERTVVNVGFWKITSSDKKVKCEDTHEELVPFTGRSGFGGFENQKVLRDGVEVHDNLRDGGREFRREASPSSASI</sequence>
<keyword evidence="2" id="KW-1185">Reference proteome</keyword>
<accession>A0A2I0JMI4</accession>
<evidence type="ECO:0000313" key="2">
    <source>
        <dbReference type="Proteomes" id="UP000233551"/>
    </source>
</evidence>
<gene>
    <name evidence="1" type="ORF">CRG98_022143</name>
</gene>
<reference evidence="1 2" key="1">
    <citation type="submission" date="2017-11" db="EMBL/GenBank/DDBJ databases">
        <title>De-novo sequencing of pomegranate (Punica granatum L.) genome.</title>
        <authorList>
            <person name="Akparov Z."/>
            <person name="Amiraslanov A."/>
            <person name="Hajiyeva S."/>
            <person name="Abbasov M."/>
            <person name="Kaur K."/>
            <person name="Hamwieh A."/>
            <person name="Solovyev V."/>
            <person name="Salamov A."/>
            <person name="Braich B."/>
            <person name="Kosarev P."/>
            <person name="Mahmoud A."/>
            <person name="Hajiyev E."/>
            <person name="Babayeva S."/>
            <person name="Izzatullayeva V."/>
            <person name="Mammadov A."/>
            <person name="Mammadov A."/>
            <person name="Sharifova S."/>
            <person name="Ojaghi J."/>
            <person name="Eynullazada K."/>
            <person name="Bayramov B."/>
            <person name="Abdulazimova A."/>
            <person name="Shahmuradov I."/>
        </authorList>
    </citation>
    <scope>NUCLEOTIDE SEQUENCE [LARGE SCALE GENOMIC DNA]</scope>
    <source>
        <strain evidence="2">cv. AG2017</strain>
        <tissue evidence="1">Leaf</tissue>
    </source>
</reference>
<comment type="caution">
    <text evidence="1">The sequence shown here is derived from an EMBL/GenBank/DDBJ whole genome shotgun (WGS) entry which is preliminary data.</text>
</comment>
<protein>
    <submittedName>
        <fullName evidence="1">Uncharacterized protein</fullName>
    </submittedName>
</protein>